<evidence type="ECO:0000256" key="6">
    <source>
        <dbReference type="ARBA" id="ARBA00023316"/>
    </source>
</evidence>
<dbReference type="InterPro" id="IPR016181">
    <property type="entry name" value="Acyl_CoA_acyltransferase"/>
</dbReference>
<dbReference type="SUPFAM" id="SSF55729">
    <property type="entry name" value="Acyl-CoA N-acyltransferases (Nat)"/>
    <property type="match status" value="2"/>
</dbReference>
<name>A0A1V5SD38_9BACT</name>
<dbReference type="PANTHER" id="PTHR36174">
    <property type="entry name" value="LIPID II:GLYCINE GLYCYLTRANSFERASE"/>
    <property type="match status" value="1"/>
</dbReference>
<dbReference type="PROSITE" id="PS51191">
    <property type="entry name" value="FEMABX"/>
    <property type="match status" value="1"/>
</dbReference>
<dbReference type="InterPro" id="IPR050644">
    <property type="entry name" value="PG_Glycine_Bridge_Synth"/>
</dbReference>
<keyword evidence="6" id="KW-0961">Cell wall biogenesis/degradation</keyword>
<evidence type="ECO:0000256" key="4">
    <source>
        <dbReference type="ARBA" id="ARBA00022984"/>
    </source>
</evidence>
<evidence type="ECO:0000256" key="2">
    <source>
        <dbReference type="ARBA" id="ARBA00022679"/>
    </source>
</evidence>
<proteinExistence type="inferred from homology"/>
<dbReference type="Proteomes" id="UP000485367">
    <property type="component" value="Unassembled WGS sequence"/>
</dbReference>
<keyword evidence="4" id="KW-0573">Peptidoglycan synthesis</keyword>
<gene>
    <name evidence="7" type="primary">femX</name>
    <name evidence="7" type="ORF">BWY43_00503</name>
</gene>
<dbReference type="PANTHER" id="PTHR36174:SF1">
    <property type="entry name" value="LIPID II:GLYCINE GLYCYLTRANSFERASE"/>
    <property type="match status" value="1"/>
</dbReference>
<keyword evidence="5 7" id="KW-0012">Acyltransferase</keyword>
<evidence type="ECO:0000313" key="7">
    <source>
        <dbReference type="EMBL" id="OQA52436.1"/>
    </source>
</evidence>
<dbReference type="GO" id="GO:0071555">
    <property type="term" value="P:cell wall organization"/>
    <property type="evidence" value="ECO:0007669"/>
    <property type="project" value="UniProtKB-KW"/>
</dbReference>
<dbReference type="EC" id="2.3.2.16" evidence="7"/>
<evidence type="ECO:0000256" key="5">
    <source>
        <dbReference type="ARBA" id="ARBA00023315"/>
    </source>
</evidence>
<accession>A0A1V5SD38</accession>
<dbReference type="GO" id="GO:0008360">
    <property type="term" value="P:regulation of cell shape"/>
    <property type="evidence" value="ECO:0007669"/>
    <property type="project" value="UniProtKB-KW"/>
</dbReference>
<dbReference type="GO" id="GO:0009252">
    <property type="term" value="P:peptidoglycan biosynthetic process"/>
    <property type="evidence" value="ECO:0007669"/>
    <property type="project" value="UniProtKB-KW"/>
</dbReference>
<evidence type="ECO:0000256" key="1">
    <source>
        <dbReference type="ARBA" id="ARBA00009943"/>
    </source>
</evidence>
<comment type="caution">
    <text evidence="7">The sequence shown here is derived from an EMBL/GenBank/DDBJ whole genome shotgun (WGS) entry which is preliminary data.</text>
</comment>
<keyword evidence="2 7" id="KW-0808">Transferase</keyword>
<dbReference type="GO" id="GO:0016755">
    <property type="term" value="F:aminoacyltransferase activity"/>
    <property type="evidence" value="ECO:0007669"/>
    <property type="project" value="InterPro"/>
</dbReference>
<protein>
    <submittedName>
        <fullName evidence="7">Lipid II:glycine glycyltransferase</fullName>
        <ecNumber evidence="7">2.3.2.16</ecNumber>
    </submittedName>
</protein>
<keyword evidence="3" id="KW-0133">Cell shape</keyword>
<dbReference type="AlphaFoldDB" id="A0A1V5SD38"/>
<organism evidence="7">
    <name type="scientific">candidate division WS2 bacterium ADurb.Bin280</name>
    <dbReference type="NCBI Taxonomy" id="1852829"/>
    <lineage>
        <taxon>Bacteria</taxon>
        <taxon>candidate division WS2</taxon>
    </lineage>
</organism>
<sequence>MGSILQTKQWADFKKSFGFEIISSDNLFVHKKQLPFGKNFLYVPEVSSSQISGNQVEQLKSMAKQHNSIFLRLELIDRYGDNANKILLSMGFKKSFEQVQPKWRQIVDLTPTRGTILSQMKQKGRYNVKLAQRKGVQIKRVSLKEFGEKEKIVLDQFFEIYNQTVKREGIGGRSREYFVEMAKSFEQTEYLWVYIAYFENKPLSAALISMYDGVASYLYGGSSSQNREVMAPYLMHWQIIVDAKEEGAKLYDLIGRSAPDNPGSKWAGITRFKEQFGGQAVEILGSYDFINSKFAYQVFKLIEKRRRSEA</sequence>
<dbReference type="EMBL" id="MWBO01000031">
    <property type="protein sequence ID" value="OQA52436.1"/>
    <property type="molecule type" value="Genomic_DNA"/>
</dbReference>
<dbReference type="Gene3D" id="3.40.630.30">
    <property type="match status" value="1"/>
</dbReference>
<dbReference type="Pfam" id="PF02388">
    <property type="entry name" value="FemAB"/>
    <property type="match status" value="2"/>
</dbReference>
<dbReference type="InterPro" id="IPR003447">
    <property type="entry name" value="FEMABX"/>
</dbReference>
<reference evidence="7" key="1">
    <citation type="submission" date="2017-02" db="EMBL/GenBank/DDBJ databases">
        <title>Delving into the versatile metabolic prowess of the omnipresent phylum Bacteroidetes.</title>
        <authorList>
            <person name="Nobu M.K."/>
            <person name="Mei R."/>
            <person name="Narihiro T."/>
            <person name="Kuroda K."/>
            <person name="Liu W.-T."/>
        </authorList>
    </citation>
    <scope>NUCLEOTIDE SEQUENCE</scope>
    <source>
        <strain evidence="7">ADurb.Bin280</strain>
    </source>
</reference>
<evidence type="ECO:0000256" key="3">
    <source>
        <dbReference type="ARBA" id="ARBA00022960"/>
    </source>
</evidence>
<comment type="similarity">
    <text evidence="1">Belongs to the FemABX family.</text>
</comment>